<dbReference type="InterPro" id="IPR004375">
    <property type="entry name" value="NanQ/TabA/YiaL"/>
</dbReference>
<organism evidence="1 2">
    <name type="scientific">Streptococcus oriscaviae</name>
    <dbReference type="NCBI Taxonomy" id="2781599"/>
    <lineage>
        <taxon>Bacteria</taxon>
        <taxon>Bacillati</taxon>
        <taxon>Bacillota</taxon>
        <taxon>Bacilli</taxon>
        <taxon>Lactobacillales</taxon>
        <taxon>Streptococcaceae</taxon>
        <taxon>Streptococcus</taxon>
    </lineage>
</organism>
<dbReference type="SUPFAM" id="SSF51197">
    <property type="entry name" value="Clavaminate synthase-like"/>
    <property type="match status" value="1"/>
</dbReference>
<dbReference type="PANTHER" id="PTHR34986">
    <property type="entry name" value="EVOLVED BETA-GALACTOSIDASE SUBUNIT BETA"/>
    <property type="match status" value="1"/>
</dbReference>
<dbReference type="Pfam" id="PF04074">
    <property type="entry name" value="DUF386"/>
    <property type="match status" value="1"/>
</dbReference>
<evidence type="ECO:0000313" key="1">
    <source>
        <dbReference type="EMBL" id="QUE54184.1"/>
    </source>
</evidence>
<dbReference type="EMBL" id="CP073084">
    <property type="protein sequence ID" value="QUE54184.1"/>
    <property type="molecule type" value="Genomic_DNA"/>
</dbReference>
<dbReference type="InterPro" id="IPR037012">
    <property type="entry name" value="NanQ/TabA/YiaL_sf"/>
</dbReference>
<keyword evidence="2" id="KW-1185">Reference proteome</keyword>
<protein>
    <submittedName>
        <fullName evidence="1">YhcH/YjgK/YiaL family protein</fullName>
    </submittedName>
</protein>
<dbReference type="PANTHER" id="PTHR34986:SF1">
    <property type="entry name" value="PROTEIN YIAL"/>
    <property type="match status" value="1"/>
</dbReference>
<proteinExistence type="predicted"/>
<dbReference type="Gene3D" id="2.60.120.370">
    <property type="entry name" value="YhcH/YjgK/YiaL"/>
    <property type="match status" value="1"/>
</dbReference>
<dbReference type="NCBIfam" id="TIGR00022">
    <property type="entry name" value="YhcH/YjgK/YiaL family protein"/>
    <property type="match status" value="1"/>
</dbReference>
<evidence type="ECO:0000313" key="2">
    <source>
        <dbReference type="Proteomes" id="UP000677616"/>
    </source>
</evidence>
<accession>A0ABX7YLQ3</accession>
<dbReference type="RefSeq" id="WP_212570505.1">
    <property type="nucleotide sequence ID" value="NZ_CP073084.1"/>
</dbReference>
<sequence length="150" mass="17138">MIYDSIENVGNYRSLHPNLALALDYLARKDLAKLDPGQYEVEEGKVFFFIQDNLLSQERPERFEYHQLYADIHLVLEGVERCLYGWDKDQATYDADTDLGFVTCEKEIALPLEKGMAALFFPGEAHQPNQFGGGDVRVKKCVMKVRMAEG</sequence>
<name>A0ABX7YLQ3_9STRE</name>
<reference evidence="1 2" key="1">
    <citation type="submission" date="2021-04" db="EMBL/GenBank/DDBJ databases">
        <title>Complete genome sequence of a novel Streptococcus species.</title>
        <authorList>
            <person name="Teng J.L.L."/>
        </authorList>
    </citation>
    <scope>NUCLEOTIDE SEQUENCE [LARGE SCALE GENOMIC DNA]</scope>
    <source>
        <strain evidence="1 2">HKU75</strain>
    </source>
</reference>
<dbReference type="Proteomes" id="UP000677616">
    <property type="component" value="Chromosome"/>
</dbReference>
<gene>
    <name evidence="1" type="ORF">INT76_10255</name>
</gene>